<proteinExistence type="predicted"/>
<evidence type="ECO:0000313" key="2">
    <source>
        <dbReference type="EnsemblPlants" id="Pp3c11_23620V3.1"/>
    </source>
</evidence>
<dbReference type="EnsemblPlants" id="Pp3c11_23624V3.1">
    <property type="protein sequence ID" value="Pp3c11_23624V3.1"/>
    <property type="gene ID" value="Pp3c11_23624"/>
</dbReference>
<evidence type="ECO:0000313" key="1">
    <source>
        <dbReference type="EMBL" id="PNR45703.1"/>
    </source>
</evidence>
<dbReference type="GeneID" id="112289006"/>
<name>A0A2K1JW05_PHYPA</name>
<dbReference type="RefSeq" id="XP_024389629.1">
    <property type="nucleotide sequence ID" value="XM_024533861.2"/>
</dbReference>
<sequence>MEDEQENIESMETIVPRPPVLLAERVRARPRHSLPRRLARAARAALQSHFPSLPPLKTSASSRIPLAPERATGLFRSGALETHIARALGNTVGLDEILTVNKEPLKLFSSVKNLPGAVTYAAVSRNEVSQSLQLSGKHPLGPTTVCETIVQGTKVSLLELQLRINHTLTSPLQSDPVLSEAPGRIALITATDFQSRHRVTMESTLGSEKHKHSLSTVVSSDLRAKLSWGLSTCHNVNEKVVLFSRYNNDAYAGQRIILQAVNKVDKRNTISPICAITLGSITQGGLSWTRSFSQHGEGEESLQLKALCSSNGSYVVSVKAQLGEIES</sequence>
<reference evidence="1 4" key="1">
    <citation type="journal article" date="2008" name="Science">
        <title>The Physcomitrella genome reveals evolutionary insights into the conquest of land by plants.</title>
        <authorList>
            <person name="Rensing S."/>
            <person name="Lang D."/>
            <person name="Zimmer A."/>
            <person name="Terry A."/>
            <person name="Salamov A."/>
            <person name="Shapiro H."/>
            <person name="Nishiyama T."/>
            <person name="Perroud P.-F."/>
            <person name="Lindquist E."/>
            <person name="Kamisugi Y."/>
            <person name="Tanahashi T."/>
            <person name="Sakakibara K."/>
            <person name="Fujita T."/>
            <person name="Oishi K."/>
            <person name="Shin-I T."/>
            <person name="Kuroki Y."/>
            <person name="Toyoda A."/>
            <person name="Suzuki Y."/>
            <person name="Hashimoto A."/>
            <person name="Yamaguchi K."/>
            <person name="Sugano A."/>
            <person name="Kohara Y."/>
            <person name="Fujiyama A."/>
            <person name="Anterola A."/>
            <person name="Aoki S."/>
            <person name="Ashton N."/>
            <person name="Barbazuk W.B."/>
            <person name="Barker E."/>
            <person name="Bennetzen J."/>
            <person name="Bezanilla M."/>
            <person name="Blankenship R."/>
            <person name="Cho S.H."/>
            <person name="Dutcher S."/>
            <person name="Estelle M."/>
            <person name="Fawcett J.A."/>
            <person name="Gundlach H."/>
            <person name="Hanada K."/>
            <person name="Heyl A."/>
            <person name="Hicks K.A."/>
            <person name="Hugh J."/>
            <person name="Lohr M."/>
            <person name="Mayer K."/>
            <person name="Melkozernov A."/>
            <person name="Murata T."/>
            <person name="Nelson D."/>
            <person name="Pils B."/>
            <person name="Prigge M."/>
            <person name="Reiss B."/>
            <person name="Renner T."/>
            <person name="Rombauts S."/>
            <person name="Rushton P."/>
            <person name="Sanderfoot A."/>
            <person name="Schween G."/>
            <person name="Shiu S.-H."/>
            <person name="Stueber K."/>
            <person name="Theodoulou F.L."/>
            <person name="Tu H."/>
            <person name="Van de Peer Y."/>
            <person name="Verrier P.J."/>
            <person name="Waters E."/>
            <person name="Wood A."/>
            <person name="Yang L."/>
            <person name="Cove D."/>
            <person name="Cuming A."/>
            <person name="Hasebe M."/>
            <person name="Lucas S."/>
            <person name="Mishler D.B."/>
            <person name="Reski R."/>
            <person name="Grigoriev I."/>
            <person name="Quatrano R.S."/>
            <person name="Boore J.L."/>
        </authorList>
    </citation>
    <scope>NUCLEOTIDE SEQUENCE [LARGE SCALE GENOMIC DNA]</scope>
    <source>
        <strain evidence="2 4">cv. Gransden 2004</strain>
    </source>
</reference>
<evidence type="ECO:0000313" key="3">
    <source>
        <dbReference type="EnsemblPlants" id="Pp3c11_23624V3.1"/>
    </source>
</evidence>
<dbReference type="EMBL" id="ABEU02000011">
    <property type="protein sequence ID" value="PNR45703.1"/>
    <property type="molecule type" value="Genomic_DNA"/>
</dbReference>
<keyword evidence="4" id="KW-1185">Reference proteome</keyword>
<accession>A0A2K1JW05</accession>
<dbReference type="AlphaFoldDB" id="A0A2K1JW05"/>
<reference evidence="2" key="3">
    <citation type="submission" date="2020-12" db="UniProtKB">
        <authorList>
            <consortium name="EnsemblPlants"/>
        </authorList>
    </citation>
    <scope>IDENTIFICATION</scope>
</reference>
<reference evidence="1 4" key="2">
    <citation type="journal article" date="2018" name="Plant J.">
        <title>The Physcomitrella patens chromosome-scale assembly reveals moss genome structure and evolution.</title>
        <authorList>
            <person name="Lang D."/>
            <person name="Ullrich K.K."/>
            <person name="Murat F."/>
            <person name="Fuchs J."/>
            <person name="Jenkins J."/>
            <person name="Haas F.B."/>
            <person name="Piednoel M."/>
            <person name="Gundlach H."/>
            <person name="Van Bel M."/>
            <person name="Meyberg R."/>
            <person name="Vives C."/>
            <person name="Morata J."/>
            <person name="Symeonidi A."/>
            <person name="Hiss M."/>
            <person name="Muchero W."/>
            <person name="Kamisugi Y."/>
            <person name="Saleh O."/>
            <person name="Blanc G."/>
            <person name="Decker E.L."/>
            <person name="van Gessel N."/>
            <person name="Grimwood J."/>
            <person name="Hayes R.D."/>
            <person name="Graham S.W."/>
            <person name="Gunter L.E."/>
            <person name="McDaniel S.F."/>
            <person name="Hoernstein S.N.W."/>
            <person name="Larsson A."/>
            <person name="Li F.W."/>
            <person name="Perroud P.F."/>
            <person name="Phillips J."/>
            <person name="Ranjan P."/>
            <person name="Rokshar D.S."/>
            <person name="Rothfels C.J."/>
            <person name="Schneider L."/>
            <person name="Shu S."/>
            <person name="Stevenson D.W."/>
            <person name="Thummler F."/>
            <person name="Tillich M."/>
            <person name="Villarreal Aguilar J.C."/>
            <person name="Widiez T."/>
            <person name="Wong G.K."/>
            <person name="Wymore A."/>
            <person name="Zhang Y."/>
            <person name="Zimmer A.D."/>
            <person name="Quatrano R.S."/>
            <person name="Mayer K.F.X."/>
            <person name="Goodstein D."/>
            <person name="Casacuberta J.M."/>
            <person name="Vandepoele K."/>
            <person name="Reski R."/>
            <person name="Cuming A.C."/>
            <person name="Tuskan G.A."/>
            <person name="Maumus F."/>
            <person name="Salse J."/>
            <person name="Schmutz J."/>
            <person name="Rensing S.A."/>
        </authorList>
    </citation>
    <scope>NUCLEOTIDE SEQUENCE [LARGE SCALE GENOMIC DNA]</scope>
    <source>
        <strain evidence="2 4">cv. Gransden 2004</strain>
    </source>
</reference>
<dbReference type="EnsemblPlants" id="Pp3c11_23620V3.1">
    <property type="protein sequence ID" value="Pp3c11_23620V3.1"/>
    <property type="gene ID" value="Pp3c11_23620"/>
</dbReference>
<dbReference type="PaxDb" id="3218-PP1S31_74V6.1"/>
<gene>
    <name evidence="3" type="primary">LOC112289006</name>
    <name evidence="1" type="ORF">PHYPA_015474</name>
</gene>
<dbReference type="Proteomes" id="UP000006727">
    <property type="component" value="Chromosome 11"/>
</dbReference>
<dbReference type="OrthoDB" id="1900448at2759"/>
<dbReference type="Gramene" id="Pp3c11_23624V3.1">
    <property type="protein sequence ID" value="Pp3c11_23624V3.1"/>
    <property type="gene ID" value="Pp3c11_23624"/>
</dbReference>
<evidence type="ECO:0000313" key="4">
    <source>
        <dbReference type="Proteomes" id="UP000006727"/>
    </source>
</evidence>
<organism evidence="1">
    <name type="scientific">Physcomitrium patens</name>
    <name type="common">Spreading-leaved earth moss</name>
    <name type="synonym">Physcomitrella patens</name>
    <dbReference type="NCBI Taxonomy" id="3218"/>
    <lineage>
        <taxon>Eukaryota</taxon>
        <taxon>Viridiplantae</taxon>
        <taxon>Streptophyta</taxon>
        <taxon>Embryophyta</taxon>
        <taxon>Bryophyta</taxon>
        <taxon>Bryophytina</taxon>
        <taxon>Bryopsida</taxon>
        <taxon>Funariidae</taxon>
        <taxon>Funariales</taxon>
        <taxon>Funariaceae</taxon>
        <taxon>Physcomitrium</taxon>
    </lineage>
</organism>
<dbReference type="KEGG" id="ppp:112289006"/>
<protein>
    <submittedName>
        <fullName evidence="1 2">Uncharacterized protein</fullName>
    </submittedName>
</protein>
<dbReference type="OMA" id="FSRYNND"/>
<dbReference type="Gramene" id="Pp3c11_23620V3.1">
    <property type="protein sequence ID" value="Pp3c11_23620V3.1"/>
    <property type="gene ID" value="Pp3c11_23620"/>
</dbReference>